<evidence type="ECO:0000259" key="3">
    <source>
        <dbReference type="Pfam" id="PF05183"/>
    </source>
</evidence>
<accession>A0A0F7ZFR6</accession>
<evidence type="ECO:0000256" key="2">
    <source>
        <dbReference type="SAM" id="MobiDB-lite"/>
    </source>
</evidence>
<feature type="domain" description="RDRP core" evidence="3">
    <location>
        <begin position="489"/>
        <end position="1058"/>
    </location>
</feature>
<feature type="compositionally biased region" description="Polar residues" evidence="2">
    <location>
        <begin position="1293"/>
        <end position="1309"/>
    </location>
</feature>
<keyword evidence="1" id="KW-0548">Nucleotidyltransferase</keyword>
<dbReference type="GO" id="GO:0031380">
    <property type="term" value="C:nuclear RNA-directed RNA polymerase complex"/>
    <property type="evidence" value="ECO:0007669"/>
    <property type="project" value="TreeGrafter"/>
</dbReference>
<dbReference type="InterPro" id="IPR007855">
    <property type="entry name" value="RDRP"/>
</dbReference>
<comment type="similarity">
    <text evidence="1">Belongs to the RdRP family.</text>
</comment>
<keyword evidence="1" id="KW-0808">Transferase</keyword>
<dbReference type="OrthoDB" id="6513042at2759"/>
<dbReference type="PANTHER" id="PTHR23079:SF55">
    <property type="entry name" value="RNA-DIRECTED RNA POLYMERASE"/>
    <property type="match status" value="1"/>
</dbReference>
<evidence type="ECO:0000313" key="5">
    <source>
        <dbReference type="Proteomes" id="UP000054481"/>
    </source>
</evidence>
<dbReference type="GO" id="GO:0030422">
    <property type="term" value="P:siRNA processing"/>
    <property type="evidence" value="ECO:0007669"/>
    <property type="project" value="TreeGrafter"/>
</dbReference>
<keyword evidence="1" id="KW-0696">RNA-directed RNA polymerase</keyword>
<dbReference type="EMBL" id="KQ030695">
    <property type="protein sequence ID" value="KJZ69606.1"/>
    <property type="molecule type" value="Genomic_DNA"/>
</dbReference>
<comment type="catalytic activity">
    <reaction evidence="1">
        <text>RNA(n) + a ribonucleoside 5'-triphosphate = RNA(n+1) + diphosphate</text>
        <dbReference type="Rhea" id="RHEA:21248"/>
        <dbReference type="Rhea" id="RHEA-COMP:14527"/>
        <dbReference type="Rhea" id="RHEA-COMP:17342"/>
        <dbReference type="ChEBI" id="CHEBI:33019"/>
        <dbReference type="ChEBI" id="CHEBI:61557"/>
        <dbReference type="ChEBI" id="CHEBI:140395"/>
        <dbReference type="EC" id="2.7.7.48"/>
    </reaction>
</comment>
<organism evidence="4 5">
    <name type="scientific">Hirsutella minnesotensis 3608</name>
    <dbReference type="NCBI Taxonomy" id="1043627"/>
    <lineage>
        <taxon>Eukaryota</taxon>
        <taxon>Fungi</taxon>
        <taxon>Dikarya</taxon>
        <taxon>Ascomycota</taxon>
        <taxon>Pezizomycotina</taxon>
        <taxon>Sordariomycetes</taxon>
        <taxon>Hypocreomycetidae</taxon>
        <taxon>Hypocreales</taxon>
        <taxon>Ophiocordycipitaceae</taxon>
        <taxon>Hirsutella</taxon>
    </lineage>
</organism>
<evidence type="ECO:0000313" key="4">
    <source>
        <dbReference type="EMBL" id="KJZ69606.1"/>
    </source>
</evidence>
<name>A0A0F7ZFR6_9HYPO</name>
<keyword evidence="5" id="KW-1185">Reference proteome</keyword>
<reference evidence="4 5" key="1">
    <citation type="journal article" date="2014" name="Genome Biol. Evol.">
        <title>Comparative genomics and transcriptomics analyses reveal divergent lifestyle features of nematode endoparasitic fungus Hirsutella minnesotensis.</title>
        <authorList>
            <person name="Lai Y."/>
            <person name="Liu K."/>
            <person name="Zhang X."/>
            <person name="Zhang X."/>
            <person name="Li K."/>
            <person name="Wang N."/>
            <person name="Shu C."/>
            <person name="Wu Y."/>
            <person name="Wang C."/>
            <person name="Bushley K.E."/>
            <person name="Xiang M."/>
            <person name="Liu X."/>
        </authorList>
    </citation>
    <scope>NUCLEOTIDE SEQUENCE [LARGE SCALE GENOMIC DNA]</scope>
    <source>
        <strain evidence="4 5">3608</strain>
    </source>
</reference>
<gene>
    <name evidence="4" type="ORF">HIM_10994</name>
</gene>
<proteinExistence type="inferred from homology"/>
<feature type="region of interest" description="Disordered" evidence="2">
    <location>
        <begin position="1290"/>
        <end position="1322"/>
    </location>
</feature>
<feature type="compositionally biased region" description="Low complexity" evidence="2">
    <location>
        <begin position="10"/>
        <end position="41"/>
    </location>
</feature>
<dbReference type="GO" id="GO:0003723">
    <property type="term" value="F:RNA binding"/>
    <property type="evidence" value="ECO:0007669"/>
    <property type="project" value="UniProtKB-KW"/>
</dbReference>
<dbReference type="GO" id="GO:0003968">
    <property type="term" value="F:RNA-directed RNA polymerase activity"/>
    <property type="evidence" value="ECO:0007669"/>
    <property type="project" value="UniProtKB-KW"/>
</dbReference>
<dbReference type="EC" id="2.7.7.48" evidence="1"/>
<keyword evidence="1" id="KW-0694">RNA-binding</keyword>
<dbReference type="PANTHER" id="PTHR23079">
    <property type="entry name" value="RNA-DEPENDENT RNA POLYMERASE"/>
    <property type="match status" value="1"/>
</dbReference>
<dbReference type="InterPro" id="IPR057596">
    <property type="entry name" value="RDRP_core"/>
</dbReference>
<feature type="region of interest" description="Disordered" evidence="2">
    <location>
        <begin position="1245"/>
        <end position="1278"/>
    </location>
</feature>
<sequence length="1400" mass="157843">MTRRRHRRQPAAASQATTSANGNLPSQTSSQSSGSPKAPSSRTRRRVDSPVVAPPKPPRPDYFSWPELVVRLDGLPAEVTTANLWNWFSCEGNITWMEINDKKNSQGPVSARICFEPPPRRPFLSAGSVRREHLDPRRYPNGLKIAVQPILEPPRRWRVDAASGEHSYPGKMKFGLRQIDFGSLTKPRAMAIVKTFTASPTNGHMKLELDMRNKRITVYFHVPAKELGWTGTRLFCFQVDIASITNIYQSALADGSTVWVLRLPRPPRYFWRMEDLQPAFADNAQSWNAKDLWYRATDVAQDLEMPLNYPVAIRTEVDDPEYVDIGRWTTFRLILSGNPNHEKKGAREQVRAALEEHNVPIINCQGFKFETAGKSMWDYLDRPTTSPDAHTSALMQMAAHTTHISPDVRYQLEVCVSRGVLIEHTVTAEFLETLAALRPLDATRRLEYLVDQNEPLYDPMQLFDDPDAEAFNPNIRTPHYCILMRKVVITPTTIRYSSPTVETSNRVMRKYSHLADRFLRVQFTEESEQGRIATNRMQNELVWKRVLRSLYQGIRIGDRIYEFLGFGSSQLRQCGAFFFCPTEHVTCDDIRQWMGDFTHIKTVAKYAARLGQCFSTTREIRGISQPQRQEIPDIERNGYCFTDGIGIISEFLSGRIIDEFPMDILDKPTAFQFRMGGAKGVMAVWPHVKGMTALVRDSQKKFTSKANSLEIVKCARFATATLNRQTIVVLECLGVPKRVFLRLLEKQIKEYQSAMVDNPVAIGLLTKFVDENQSTLILADLLKANFKTESYQEPFAINLLRLWRSWSLKLLKEKARIQVEKSAFVLGCVDETGSLRGHSRETEGSREKDVNKLPQIFLQLTDPARCDRTTIITGVCIVGRNPSLHPGDIRVVLAVDDPKLHHLKDVVVFPSTGDRPVPNMLAGGDLDGDDFFVFWDPDLIPTQWNFPPMDYAAPKPRTLARDVNVDDIREFFVKYLKNDCLGLIAHAHLGSADADPLGPKSQLCFLLTDLHSKAVDYPKTGEPADFGAKLQPQKWPHFMEKRNSYRSLKSLGVIYDKVVQETVDFQPDMRHAFDQRILTRYELSQVVLDKARDIKKRYDVCVRRVLTQHNVETEFELYTAWAMSAPAIGGTYKRQEDLGREYDVLKVRFRDECIEAAGSDDPEKLDPFVAAMYKVTEQDTRDVLHGRSDGPTNGDDEAMRTRKMTATPLITFPWIFHWVLIRIATGGKFKARKTPRWDAVRHSFANDPLAGKDQSAAKAGDEMSTEPISTLNGEHETPLIAITNETLKPEMASDSNSEGSQHGSTSATSLDAGPSGDEVKDEPATLLDFGVSEVNVVDATIWAPMGYGADMRELAVAVAENGTSETDSDDGSAGAIGGPVAETAMDRLASLMEFEEDEAF</sequence>
<protein>
    <recommendedName>
        <fullName evidence="1">RNA-dependent RNA polymerase</fullName>
        <ecNumber evidence="1">2.7.7.48</ecNumber>
    </recommendedName>
</protein>
<evidence type="ECO:0000256" key="1">
    <source>
        <dbReference type="RuleBase" id="RU363098"/>
    </source>
</evidence>
<feature type="region of interest" description="Disordered" evidence="2">
    <location>
        <begin position="1"/>
        <end position="58"/>
    </location>
</feature>
<dbReference type="Pfam" id="PF05183">
    <property type="entry name" value="RdRP"/>
    <property type="match status" value="1"/>
</dbReference>
<dbReference type="Proteomes" id="UP000054481">
    <property type="component" value="Unassembled WGS sequence"/>
</dbReference>